<gene>
    <name evidence="1" type="ORF">ES711_10135</name>
</gene>
<accession>A0A5C7AMJ1</accession>
<comment type="caution">
    <text evidence="1">The sequence shown here is derived from an EMBL/GenBank/DDBJ whole genome shotgun (WGS) entry which is preliminary data.</text>
</comment>
<keyword evidence="2" id="KW-1185">Reference proteome</keyword>
<dbReference type="RefSeq" id="WP_146893181.1">
    <property type="nucleotide sequence ID" value="NZ_VORX01000004.1"/>
</dbReference>
<sequence>MKNDSSKNELDYINRYEAAGFTDQYRIVDEQLVNVDSKTHYKPQDVTILKEHRFEGMSNPSDMSLLYVIETTDGSKGTLLASYGANADNSIHNFMKEIPESNIKNDYVIQPDTDDHQV</sequence>
<proteinExistence type="predicted"/>
<evidence type="ECO:0008006" key="3">
    <source>
        <dbReference type="Google" id="ProtNLM"/>
    </source>
</evidence>
<reference evidence="1 2" key="1">
    <citation type="submission" date="2019-08" db="EMBL/GenBank/DDBJ databases">
        <title>Genome sequence of Gelidibacter salicanalis IC162T.</title>
        <authorList>
            <person name="Bowman J.P."/>
        </authorList>
    </citation>
    <scope>NUCLEOTIDE SEQUENCE [LARGE SCALE GENOMIC DNA]</scope>
    <source>
        <strain evidence="1 2">IC162</strain>
    </source>
</reference>
<dbReference type="AlphaFoldDB" id="A0A5C7AMJ1"/>
<evidence type="ECO:0000313" key="1">
    <source>
        <dbReference type="EMBL" id="TXE07785.1"/>
    </source>
</evidence>
<name>A0A5C7AMJ1_9FLAO</name>
<dbReference type="Proteomes" id="UP000321734">
    <property type="component" value="Unassembled WGS sequence"/>
</dbReference>
<dbReference type="EMBL" id="VORX01000004">
    <property type="protein sequence ID" value="TXE07785.1"/>
    <property type="molecule type" value="Genomic_DNA"/>
</dbReference>
<protein>
    <recommendedName>
        <fullName evidence="3">Phosphoribosylpyrophosphate synthetase</fullName>
    </recommendedName>
</protein>
<evidence type="ECO:0000313" key="2">
    <source>
        <dbReference type="Proteomes" id="UP000321734"/>
    </source>
</evidence>
<organism evidence="1 2">
    <name type="scientific">Gelidibacter salicanalis</name>
    <dbReference type="NCBI Taxonomy" id="291193"/>
    <lineage>
        <taxon>Bacteria</taxon>
        <taxon>Pseudomonadati</taxon>
        <taxon>Bacteroidota</taxon>
        <taxon>Flavobacteriia</taxon>
        <taxon>Flavobacteriales</taxon>
        <taxon>Flavobacteriaceae</taxon>
        <taxon>Gelidibacter</taxon>
    </lineage>
</organism>
<dbReference type="OrthoDB" id="8418771at2"/>